<feature type="transmembrane region" description="Helical" evidence="2">
    <location>
        <begin position="364"/>
        <end position="382"/>
    </location>
</feature>
<feature type="compositionally biased region" description="Basic and acidic residues" evidence="1">
    <location>
        <begin position="1"/>
        <end position="12"/>
    </location>
</feature>
<keyword evidence="2" id="KW-0812">Transmembrane</keyword>
<evidence type="ECO:0000313" key="5">
    <source>
        <dbReference type="Proteomes" id="UP000248066"/>
    </source>
</evidence>
<keyword evidence="2" id="KW-0472">Membrane</keyword>
<feature type="transmembrane region" description="Helical" evidence="2">
    <location>
        <begin position="698"/>
        <end position="725"/>
    </location>
</feature>
<dbReference type="AlphaFoldDB" id="A0A2W0H282"/>
<accession>A0A2W0H282</accession>
<dbReference type="OrthoDB" id="9759894at2"/>
<comment type="caution">
    <text evidence="4">The sequence shown here is derived from an EMBL/GenBank/DDBJ whole genome shotgun (WGS) entry which is preliminary data.</text>
</comment>
<feature type="transmembrane region" description="Helical" evidence="2">
    <location>
        <begin position="68"/>
        <end position="86"/>
    </location>
</feature>
<dbReference type="PANTHER" id="PTHR43849">
    <property type="entry name" value="BLL3936 PROTEIN"/>
    <property type="match status" value="1"/>
</dbReference>
<dbReference type="NCBIfam" id="TIGR02123">
    <property type="entry name" value="TRAP_fused"/>
    <property type="match status" value="1"/>
</dbReference>
<feature type="transmembrane region" description="Helical" evidence="2">
    <location>
        <begin position="388"/>
        <end position="405"/>
    </location>
</feature>
<protein>
    <recommendedName>
        <fullName evidence="3">TRAP C4-dicarboxylate transport system permease DctM subunit domain-containing protein</fullName>
    </recommendedName>
</protein>
<dbReference type="EMBL" id="PDOF01000003">
    <property type="protein sequence ID" value="PYZ95894.1"/>
    <property type="molecule type" value="Genomic_DNA"/>
</dbReference>
<feature type="transmembrane region" description="Helical" evidence="2">
    <location>
        <begin position="451"/>
        <end position="472"/>
    </location>
</feature>
<feature type="transmembrane region" description="Helical" evidence="2">
    <location>
        <begin position="417"/>
        <end position="439"/>
    </location>
</feature>
<evidence type="ECO:0000313" key="4">
    <source>
        <dbReference type="EMBL" id="PYZ95894.1"/>
    </source>
</evidence>
<dbReference type="InterPro" id="IPR011853">
    <property type="entry name" value="TRAP_DctM-Dct_fused"/>
</dbReference>
<feature type="transmembrane region" description="Helical" evidence="2">
    <location>
        <begin position="549"/>
        <end position="567"/>
    </location>
</feature>
<feature type="transmembrane region" description="Helical" evidence="2">
    <location>
        <begin position="155"/>
        <end position="176"/>
    </location>
</feature>
<organism evidence="4 5">
    <name type="scientific">Alteribacter lacisalsi</name>
    <dbReference type="NCBI Taxonomy" id="2045244"/>
    <lineage>
        <taxon>Bacteria</taxon>
        <taxon>Bacillati</taxon>
        <taxon>Bacillota</taxon>
        <taxon>Bacilli</taxon>
        <taxon>Bacillales</taxon>
        <taxon>Bacillaceae</taxon>
        <taxon>Alteribacter</taxon>
    </lineage>
</organism>
<dbReference type="Proteomes" id="UP000248066">
    <property type="component" value="Unassembled WGS sequence"/>
</dbReference>
<sequence>MSTNEPPDRQDPKSTPADPQAKSQALELQSSDRVLRGKWGLLFMVLALTLSIYHFYTAGFGLQVGTRTHLLFHLMMGLTLVFILYPIKKGLGQTKVPWYDLVLAGAVLFVGIYIIQNQQSQAILSARPTDFDIFISVALIALVLEATRRVVGKPLVIIAACFIAYYFLGEFMPGILRHTRTDFDRFFYEMGYTTAGIFGTPLSVSATYVFIFILFGAILESTGAGKMFIDLALRAFGRYKGGPAKAAVVASGMLGSISGSSTANAVTTGTFTIPLMKRVGFRPHTAGGIEVAASSSGQFLPPIMGAAAFLMIEYTGIAYVEIIRSAMIPAILSYVAILLMVHFEASKYNISGLKKSELVSARRLLLQQGYLILPVFVLIYFLVQRFTVPNAAFFAIVVILIMAFFAHRFKERLGRSLLYAVLLMAFAFSLQYILVFLNNFTPREIQWRDEIPILVVLSLVIAALFAVAQKGLKVESAPVKYGMPQLVRGLELAARNSLSVIVATATAGILIGVVNLTGLSLKLSNMIISFSGTLADIIPAFMTFENTQLYFALILTVIACLILGLGLPTTATYVILAAMVAPALVDLGVPILAAHLFVLYYGVLADDTPPINLPAYATAGIANAEPVRTGVQGFKYDSGALLLPFAFATNPIILLLTDASWTIVAVNIFTALVGIIAFASVIQGWFVLKYYWFERWAALIAALVLINHHWISDLIGIGIVAILFTSQFIRGRKEKEKQDTPVTE</sequence>
<keyword evidence="2" id="KW-1133">Transmembrane helix</keyword>
<feature type="domain" description="TRAP C4-dicarboxylate transport system permease DctM subunit" evidence="3">
    <location>
        <begin position="140"/>
        <end position="429"/>
    </location>
</feature>
<dbReference type="PANTHER" id="PTHR43849:SF2">
    <property type="entry name" value="BLL3936 PROTEIN"/>
    <property type="match status" value="1"/>
</dbReference>
<reference evidence="4 5" key="1">
    <citation type="submission" date="2017-10" db="EMBL/GenBank/DDBJ databases">
        <title>Bacillus sp. nov., a halophilic bacterium isolated from a Yangshapao Lake.</title>
        <authorList>
            <person name="Wang H."/>
        </authorList>
    </citation>
    <scope>NUCLEOTIDE SEQUENCE [LARGE SCALE GENOMIC DNA]</scope>
    <source>
        <strain evidence="4 5">YSP-3</strain>
    </source>
</reference>
<dbReference type="InterPro" id="IPR010656">
    <property type="entry name" value="DctM"/>
</dbReference>
<evidence type="ECO:0000256" key="2">
    <source>
        <dbReference type="SAM" id="Phobius"/>
    </source>
</evidence>
<feature type="transmembrane region" description="Helical" evidence="2">
    <location>
        <begin position="326"/>
        <end position="343"/>
    </location>
</feature>
<feature type="transmembrane region" description="Helical" evidence="2">
    <location>
        <begin position="664"/>
        <end position="686"/>
    </location>
</feature>
<evidence type="ECO:0000259" key="3">
    <source>
        <dbReference type="Pfam" id="PF06808"/>
    </source>
</evidence>
<feature type="transmembrane region" description="Helical" evidence="2">
    <location>
        <begin position="39"/>
        <end position="56"/>
    </location>
</feature>
<feature type="region of interest" description="Disordered" evidence="1">
    <location>
        <begin position="1"/>
        <end position="22"/>
    </location>
</feature>
<feature type="domain" description="TRAP C4-dicarboxylate transport system permease DctM subunit" evidence="3">
    <location>
        <begin position="455"/>
        <end position="657"/>
    </location>
</feature>
<evidence type="ECO:0000256" key="1">
    <source>
        <dbReference type="SAM" id="MobiDB-lite"/>
    </source>
</evidence>
<dbReference type="RefSeq" id="WP_110521171.1">
    <property type="nucleotide sequence ID" value="NZ_PDOF01000003.1"/>
</dbReference>
<name>A0A2W0H282_9BACI</name>
<feature type="transmembrane region" description="Helical" evidence="2">
    <location>
        <begin position="196"/>
        <end position="219"/>
    </location>
</feature>
<keyword evidence="5" id="KW-1185">Reference proteome</keyword>
<feature type="transmembrane region" description="Helical" evidence="2">
    <location>
        <begin position="639"/>
        <end position="657"/>
    </location>
</feature>
<feature type="transmembrane region" description="Helical" evidence="2">
    <location>
        <begin position="493"/>
        <end position="516"/>
    </location>
</feature>
<proteinExistence type="predicted"/>
<feature type="transmembrane region" description="Helical" evidence="2">
    <location>
        <begin position="574"/>
        <end position="603"/>
    </location>
</feature>
<dbReference type="Pfam" id="PF06808">
    <property type="entry name" value="DctM"/>
    <property type="match status" value="2"/>
</dbReference>
<gene>
    <name evidence="4" type="ORF">CR205_16070</name>
</gene>
<feature type="transmembrane region" description="Helical" evidence="2">
    <location>
        <begin position="98"/>
        <end position="116"/>
    </location>
</feature>